<dbReference type="Pfam" id="PF09972">
    <property type="entry name" value="DUF2207"/>
    <property type="match status" value="1"/>
</dbReference>
<feature type="compositionally biased region" description="Gly residues" evidence="1">
    <location>
        <begin position="631"/>
        <end position="655"/>
    </location>
</feature>
<keyword evidence="7" id="KW-1185">Reference proteome</keyword>
<feature type="domain" description="DUF2207" evidence="4">
    <location>
        <begin position="36"/>
        <end position="227"/>
    </location>
</feature>
<feature type="domain" description="Predicted membrane protein YciQ-like C-terminal" evidence="5">
    <location>
        <begin position="337"/>
        <end position="582"/>
    </location>
</feature>
<evidence type="ECO:0000256" key="3">
    <source>
        <dbReference type="SAM" id="SignalP"/>
    </source>
</evidence>
<feature type="transmembrane region" description="Helical" evidence="2">
    <location>
        <begin position="500"/>
        <end position="518"/>
    </location>
</feature>
<evidence type="ECO:0000259" key="5">
    <source>
        <dbReference type="Pfam" id="PF20990"/>
    </source>
</evidence>
<proteinExistence type="predicted"/>
<dbReference type="InterPro" id="IPR048389">
    <property type="entry name" value="YciQ-like_C"/>
</dbReference>
<evidence type="ECO:0000313" key="7">
    <source>
        <dbReference type="Proteomes" id="UP001597277"/>
    </source>
</evidence>
<dbReference type="Pfam" id="PF20990">
    <property type="entry name" value="DUF2207_C"/>
    <property type="match status" value="1"/>
</dbReference>
<evidence type="ECO:0000256" key="2">
    <source>
        <dbReference type="SAM" id="Phobius"/>
    </source>
</evidence>
<keyword evidence="2" id="KW-0812">Transmembrane</keyword>
<organism evidence="6 7">
    <name type="scientific">Georgenia deserti</name>
    <dbReference type="NCBI Taxonomy" id="2093781"/>
    <lineage>
        <taxon>Bacteria</taxon>
        <taxon>Bacillati</taxon>
        <taxon>Actinomycetota</taxon>
        <taxon>Actinomycetes</taxon>
        <taxon>Micrococcales</taxon>
        <taxon>Bogoriellaceae</taxon>
        <taxon>Georgenia</taxon>
    </lineage>
</organism>
<reference evidence="7" key="1">
    <citation type="journal article" date="2019" name="Int. J. Syst. Evol. Microbiol.">
        <title>The Global Catalogue of Microorganisms (GCM) 10K type strain sequencing project: providing services to taxonomists for standard genome sequencing and annotation.</title>
        <authorList>
            <consortium name="The Broad Institute Genomics Platform"/>
            <consortium name="The Broad Institute Genome Sequencing Center for Infectious Disease"/>
            <person name="Wu L."/>
            <person name="Ma J."/>
        </authorList>
    </citation>
    <scope>NUCLEOTIDE SEQUENCE [LARGE SCALE GENOMIC DNA]</scope>
    <source>
        <strain evidence="7">JCM 17130</strain>
    </source>
</reference>
<feature type="chain" id="PRO_5046087068" evidence="3">
    <location>
        <begin position="30"/>
        <end position="655"/>
    </location>
</feature>
<feature type="transmembrane region" description="Helical" evidence="2">
    <location>
        <begin position="275"/>
        <end position="291"/>
    </location>
</feature>
<dbReference type="EMBL" id="JBHUEE010000009">
    <property type="protein sequence ID" value="MFD1719415.1"/>
    <property type="molecule type" value="Genomic_DNA"/>
</dbReference>
<keyword evidence="2" id="KW-0472">Membrane</keyword>
<gene>
    <name evidence="6" type="ORF">ACFSE6_16345</name>
</gene>
<dbReference type="InterPro" id="IPR018702">
    <property type="entry name" value="DUF2207"/>
</dbReference>
<sequence>MGGTRAIAAVLTTVTAALGAVLTAAPAAADTEDDVIRDLTIDIQIDADGTLHVTETYEWDFGSREGLGLRRSLAQRFAWPDDPDLMRVYEYDDVDVTSPSGAPADVWVAGDDAYLDLDIGAPDGSSETRSGVQTYELSYTVDGALNAIRGEDGVPDQDELFWNVTGDQWENTIETVTTRVRGPVDITDQECWEGASGSDQECAQSTSEGNRATFFTHEDLDPGEQQTIAVAFPAGTFDDIEPILVPAQGDVAGETLTQQRIATVTDPVADVLTRFWPVPALALLALYVLGLRRRIREGRDFHFVGLTPGTFPPAHEEDSHPVAQLEREPVETVRFIPPDGVRPAEAAAIDSLSVPNSAVAATMVDLAVRGFLRIREADADRRGRPKDWELALASNAFERRGEMTPDERYLLGALFRDGPTVRLSALKKEQSFAKSTGEVRKEVARAVDRRRLFVRPIEPTDRTKAGMTRRGWTLLVQVILATLVAFATFGGTAGNLLPPSAQTILLSILGALVVWLFLRAVTYRTSYRRTAAGRALYDQIRGFRLYLTTAEAEQIRFEEGIDVFSRYLPYAIVFGVAERWAEIFEQLQAQGRAHVDTTWYVGSTPGAMPNISSIGSSMSSFSSAVSPTTGSSGGSGFGGGGGAGGGGGGGGGGGR</sequence>
<protein>
    <submittedName>
        <fullName evidence="6">DUF2207 domain-containing protein</fullName>
    </submittedName>
</protein>
<keyword evidence="2" id="KW-1133">Transmembrane helix</keyword>
<feature type="region of interest" description="Disordered" evidence="1">
    <location>
        <begin position="623"/>
        <end position="655"/>
    </location>
</feature>
<evidence type="ECO:0000259" key="4">
    <source>
        <dbReference type="Pfam" id="PF09972"/>
    </source>
</evidence>
<dbReference type="Proteomes" id="UP001597277">
    <property type="component" value="Unassembled WGS sequence"/>
</dbReference>
<comment type="caution">
    <text evidence="6">The sequence shown here is derived from an EMBL/GenBank/DDBJ whole genome shotgun (WGS) entry which is preliminary data.</text>
</comment>
<keyword evidence="3" id="KW-0732">Signal</keyword>
<name>A0ABW4L7G5_9MICO</name>
<accession>A0ABW4L7G5</accession>
<feature type="transmembrane region" description="Helical" evidence="2">
    <location>
        <begin position="472"/>
        <end position="494"/>
    </location>
</feature>
<evidence type="ECO:0000256" key="1">
    <source>
        <dbReference type="SAM" id="MobiDB-lite"/>
    </source>
</evidence>
<dbReference type="RefSeq" id="WP_388009648.1">
    <property type="nucleotide sequence ID" value="NZ_JBHUEE010000009.1"/>
</dbReference>
<feature type="signal peptide" evidence="3">
    <location>
        <begin position="1"/>
        <end position="29"/>
    </location>
</feature>
<evidence type="ECO:0000313" key="6">
    <source>
        <dbReference type="EMBL" id="MFD1719415.1"/>
    </source>
</evidence>